<gene>
    <name evidence="1" type="ORF">M8542_06350</name>
</gene>
<organism evidence="1 2">
    <name type="scientific">Amycolatopsis iheyensis</name>
    <dbReference type="NCBI Taxonomy" id="2945988"/>
    <lineage>
        <taxon>Bacteria</taxon>
        <taxon>Bacillati</taxon>
        <taxon>Actinomycetota</taxon>
        <taxon>Actinomycetes</taxon>
        <taxon>Pseudonocardiales</taxon>
        <taxon>Pseudonocardiaceae</taxon>
        <taxon>Amycolatopsis</taxon>
    </lineage>
</organism>
<name>A0A9X2N5Q0_9PSEU</name>
<keyword evidence="2" id="KW-1185">Reference proteome</keyword>
<sequence>MAPSTTTPSSARLLTTPGALGLGDLVAIFDDLQFTLKCCERLVAELSRPRLDAVLIEALWVSALNSYARCFRAGDRGLGLTVEDVKATGVPGEVAEWHELLGRIRDFSIDGPVNPRESYSVGVSQTPDGEASGVVITSAPRPLVDDVTVRQTGRLAFELSRLVDERIKAHQEKVFEAAARLSPKQLGALPTIEVSAESQ</sequence>
<evidence type="ECO:0000313" key="2">
    <source>
        <dbReference type="Proteomes" id="UP001144096"/>
    </source>
</evidence>
<dbReference type="RefSeq" id="WP_257919055.1">
    <property type="nucleotide sequence ID" value="NZ_JAMXQV010000002.1"/>
</dbReference>
<evidence type="ECO:0000313" key="1">
    <source>
        <dbReference type="EMBL" id="MCR6482429.1"/>
    </source>
</evidence>
<reference evidence="1" key="1">
    <citation type="submission" date="2022-06" db="EMBL/GenBank/DDBJ databases">
        <title>Amycolatopsis iheyaensis sp. nov., a new species of the genus Amycolatopsis isolated from soil in Iheya island, Japan.</title>
        <authorList>
            <person name="Ngamcharungchit C."/>
            <person name="Kanto H."/>
            <person name="Take A."/>
            <person name="Intra B."/>
            <person name="Matsumoto A."/>
            <person name="Panbangred W."/>
            <person name="Inahashi Y."/>
        </authorList>
    </citation>
    <scope>NUCLEOTIDE SEQUENCE</scope>
    <source>
        <strain evidence="1">OK19-0408</strain>
    </source>
</reference>
<dbReference type="EMBL" id="JAMXQV010000002">
    <property type="protein sequence ID" value="MCR6482429.1"/>
    <property type="molecule type" value="Genomic_DNA"/>
</dbReference>
<dbReference type="AlphaFoldDB" id="A0A9X2N5Q0"/>
<dbReference type="Proteomes" id="UP001144096">
    <property type="component" value="Unassembled WGS sequence"/>
</dbReference>
<proteinExistence type="predicted"/>
<comment type="caution">
    <text evidence="1">The sequence shown here is derived from an EMBL/GenBank/DDBJ whole genome shotgun (WGS) entry which is preliminary data.</text>
</comment>
<protein>
    <submittedName>
        <fullName evidence="1">Uncharacterized protein</fullName>
    </submittedName>
</protein>
<accession>A0A9X2N5Q0</accession>